<reference evidence="1 2" key="1">
    <citation type="submission" date="2022-06" db="EMBL/GenBank/DDBJ databases">
        <title>Ideonella sp. NS12-5 Genome sequencing and assembly.</title>
        <authorList>
            <person name="Jung Y."/>
        </authorList>
    </citation>
    <scope>NUCLEOTIDE SEQUENCE [LARGE SCALE GENOMIC DNA]</scope>
    <source>
        <strain evidence="1 2">NS12-5</strain>
    </source>
</reference>
<gene>
    <name evidence="1" type="ORF">M0L44_17195</name>
</gene>
<dbReference type="EMBL" id="JAMXMC010000010">
    <property type="protein sequence ID" value="MCO5978437.1"/>
    <property type="molecule type" value="Genomic_DNA"/>
</dbReference>
<organism evidence="1 2">
    <name type="scientific">Ideonella oryzae</name>
    <dbReference type="NCBI Taxonomy" id="2937441"/>
    <lineage>
        <taxon>Bacteria</taxon>
        <taxon>Pseudomonadati</taxon>
        <taxon>Pseudomonadota</taxon>
        <taxon>Betaproteobacteria</taxon>
        <taxon>Burkholderiales</taxon>
        <taxon>Sphaerotilaceae</taxon>
        <taxon>Ideonella</taxon>
    </lineage>
</organism>
<sequence length="836" mass="90570">MNALALALVRNEADLIEAFVRHHAPLVDLLVLADQGSRDGTREILLALQAEGLPLLLVDVPELALEPATVLTAVYRRVAPIYQPELVYLLGADTFLRHPGRAALEAELAALPPGATAALSRWTYRPDALALATPWPGVEPLTALRERGPQATPCHAVLRRDPADDTRLVLRPDGEPVLRQHGDALDTLPGYSTASASLAHWPVRGVEQFTAKVVYGWETHKAQHADQPELRASYVWRPWLDQVLAGHGLAPETLADAARLADAAAQAVAQTAGLQAVQATVLDPVTLHGGPRRLAALARLEPVVPLMTGLRWPALPGLSMCLPTGEAVDLAPVRALVDRLGARRAIVMGTPNWSADLAEVCPQLMQHVPREGQPDVPVDLVLVPAMPADLVPILAEAARPELVGHIAFWPAQPWAAGALEAELRLWQVQGWAPDLGQTLALRALGSYADTRQRALVLAPLDTTRPERTDAIRSVLVALDAAPAAPWKELAPTRIDHPLQALLVQDLAREAAAPSAPPPVMPTGAAATAPATPVSMPAMSPSAQPVAAAPRQAPVRSVLIAGAGRSGTSCLAGMFSPETHHHAHDLYAPQLSNPKGFFEAAHINDLNESILVNSAMAHYGTEATRDMLKGFEPHQLWLACFADDMPAVWNDMHRRQIADAVRDRPLCLKDPRMAITLPAWLEQVPDAMVLSIHRPPAVSAASILRECQVATYLLDFRISMRDAFAVWRQSYRRLVLAYRAGADVRFLRYNDLFDAQRLSQLEAQVGAPLRRDFAEQKLNRTTPDLKVDPASEALARLLDMLSERTFLNDRAGDHRLIDAYLADWPVRSSAPAPAHAG</sequence>
<dbReference type="InterPro" id="IPR027417">
    <property type="entry name" value="P-loop_NTPase"/>
</dbReference>
<dbReference type="Proteomes" id="UP001204851">
    <property type="component" value="Unassembled WGS sequence"/>
</dbReference>
<dbReference type="SUPFAM" id="SSF52540">
    <property type="entry name" value="P-loop containing nucleoside triphosphate hydrolases"/>
    <property type="match status" value="1"/>
</dbReference>
<dbReference type="RefSeq" id="WP_252771043.1">
    <property type="nucleotide sequence ID" value="NZ_JAMXMC010000010.1"/>
</dbReference>
<name>A0ABT1BQD1_9BURK</name>
<dbReference type="CDD" id="cd00761">
    <property type="entry name" value="Glyco_tranf_GTA_type"/>
    <property type="match status" value="1"/>
</dbReference>
<dbReference type="Gene3D" id="3.40.50.300">
    <property type="entry name" value="P-loop containing nucleotide triphosphate hydrolases"/>
    <property type="match status" value="1"/>
</dbReference>
<comment type="caution">
    <text evidence="1">The sequence shown here is derived from an EMBL/GenBank/DDBJ whole genome shotgun (WGS) entry which is preliminary data.</text>
</comment>
<dbReference type="Pfam" id="PF13469">
    <property type="entry name" value="Sulfotransfer_3"/>
    <property type="match status" value="1"/>
</dbReference>
<accession>A0ABT1BQD1</accession>
<protein>
    <submittedName>
        <fullName evidence="1">Sulfotransferase</fullName>
    </submittedName>
</protein>
<proteinExistence type="predicted"/>
<evidence type="ECO:0000313" key="1">
    <source>
        <dbReference type="EMBL" id="MCO5978437.1"/>
    </source>
</evidence>
<evidence type="ECO:0000313" key="2">
    <source>
        <dbReference type="Proteomes" id="UP001204851"/>
    </source>
</evidence>
<dbReference type="Pfam" id="PF13704">
    <property type="entry name" value="Glyco_tranf_2_4"/>
    <property type="match status" value="1"/>
</dbReference>
<keyword evidence="2" id="KW-1185">Reference proteome</keyword>